<dbReference type="Proteomes" id="UP000001551">
    <property type="component" value="Chromosome"/>
</dbReference>
<organism evidence="1 2">
    <name type="scientific">Ethanoligenens harbinense (strain DSM 18485 / JCM 12961 / CGMCC 1.5033 / YUAN-3)</name>
    <dbReference type="NCBI Taxonomy" id="663278"/>
    <lineage>
        <taxon>Bacteria</taxon>
        <taxon>Bacillati</taxon>
        <taxon>Bacillota</taxon>
        <taxon>Clostridia</taxon>
        <taxon>Eubacteriales</taxon>
        <taxon>Oscillospiraceae</taxon>
        <taxon>Ethanoligenens</taxon>
    </lineage>
</organism>
<dbReference type="HOGENOM" id="CLU_2154557_0_0_9"/>
<gene>
    <name evidence="1" type="ordered locus">Ethha_2479</name>
</gene>
<proteinExistence type="predicted"/>
<accession>E6U5V6</accession>
<evidence type="ECO:0000313" key="2">
    <source>
        <dbReference type="Proteomes" id="UP000001551"/>
    </source>
</evidence>
<protein>
    <submittedName>
        <fullName evidence="1">Uncharacterized protein</fullName>
    </submittedName>
</protein>
<evidence type="ECO:0000313" key="1">
    <source>
        <dbReference type="EMBL" id="ADU27973.1"/>
    </source>
</evidence>
<keyword evidence="2" id="KW-1185">Reference proteome</keyword>
<sequence>MTYEIKVKGISQETYDKINLCFEHSKFPDRSAYIIHALELHMLYNDSAFIRLLPDTLRILVEDIIAKEINKRGDLLELALINIQKDTESRQQLWRLLNNDNVPESDENDDF</sequence>
<dbReference type="KEGG" id="eha:Ethha_2479"/>
<name>E6U5V6_ETHHY</name>
<dbReference type="AlphaFoldDB" id="E6U5V6"/>
<dbReference type="RefSeq" id="WP_013486316.1">
    <property type="nucleotide sequence ID" value="NC_014828.1"/>
</dbReference>
<dbReference type="EMBL" id="CP002400">
    <property type="protein sequence ID" value="ADU27973.1"/>
    <property type="molecule type" value="Genomic_DNA"/>
</dbReference>
<dbReference type="STRING" id="663278.Ethha_2479"/>
<reference evidence="1 2" key="1">
    <citation type="submission" date="2010-12" db="EMBL/GenBank/DDBJ databases">
        <title>Complete sequence of Ethanoligenens harbinense YUAN-3.</title>
        <authorList>
            <person name="Lucas S."/>
            <person name="Copeland A."/>
            <person name="Lapidus A."/>
            <person name="Cheng J.-F."/>
            <person name="Bruce D."/>
            <person name="Goodwin L."/>
            <person name="Pitluck S."/>
            <person name="Chertkov O."/>
            <person name="Misra M."/>
            <person name="Detter J.C."/>
            <person name="Han C."/>
            <person name="Tapia R."/>
            <person name="Land M."/>
            <person name="Hauser L."/>
            <person name="Jeffries C."/>
            <person name="Kyrpides N."/>
            <person name="Ivanova N."/>
            <person name="Mikhailova N."/>
            <person name="Wang A."/>
            <person name="Mouttaki H."/>
            <person name="He Z."/>
            <person name="Zhou J."/>
            <person name="Hemme C.L."/>
            <person name="Woyke T."/>
        </authorList>
    </citation>
    <scope>NUCLEOTIDE SEQUENCE [LARGE SCALE GENOMIC DNA]</scope>
    <source>
        <strain evidence="2">DSM 18485 / JCM 12961 / CGMCC 1.5033 / YUAN-3</strain>
    </source>
</reference>